<evidence type="ECO:0000256" key="1">
    <source>
        <dbReference type="SAM" id="MobiDB-lite"/>
    </source>
</evidence>
<evidence type="ECO:0000313" key="2">
    <source>
        <dbReference type="EMBL" id="RKF74210.1"/>
    </source>
</evidence>
<sequence length="80" mass="8913">MPAKRKHNPAVNYDYASVEAALLALDSPIHTSAKTVAIEYGMNDELFQKLVKDPSIRTKYKANNFPQTSPSAIEKQATYN</sequence>
<dbReference type="Proteomes" id="UP000283383">
    <property type="component" value="Unassembled WGS sequence"/>
</dbReference>
<proteinExistence type="predicted"/>
<protein>
    <submittedName>
        <fullName evidence="2">Uncharacterized protein</fullName>
    </submittedName>
</protein>
<keyword evidence="3" id="KW-1185">Reference proteome</keyword>
<feature type="region of interest" description="Disordered" evidence="1">
    <location>
        <begin position="61"/>
        <end position="80"/>
    </location>
</feature>
<evidence type="ECO:0000313" key="3">
    <source>
        <dbReference type="Proteomes" id="UP000283383"/>
    </source>
</evidence>
<name>A0A420II42_9PEZI</name>
<organism evidence="2 3">
    <name type="scientific">Golovinomyces cichoracearum</name>
    <dbReference type="NCBI Taxonomy" id="62708"/>
    <lineage>
        <taxon>Eukaryota</taxon>
        <taxon>Fungi</taxon>
        <taxon>Dikarya</taxon>
        <taxon>Ascomycota</taxon>
        <taxon>Pezizomycotina</taxon>
        <taxon>Leotiomycetes</taxon>
        <taxon>Erysiphales</taxon>
        <taxon>Erysiphaceae</taxon>
        <taxon>Golovinomyces</taxon>
    </lineage>
</organism>
<dbReference type="AlphaFoldDB" id="A0A420II42"/>
<reference evidence="2 3" key="1">
    <citation type="journal article" date="2018" name="BMC Genomics">
        <title>Comparative genome analyses reveal sequence features reflecting distinct modes of host-adaptation between dicot and monocot powdery mildew.</title>
        <authorList>
            <person name="Wu Y."/>
            <person name="Ma X."/>
            <person name="Pan Z."/>
            <person name="Kale S.D."/>
            <person name="Song Y."/>
            <person name="King H."/>
            <person name="Zhang Q."/>
            <person name="Presley C."/>
            <person name="Deng X."/>
            <person name="Wei C.I."/>
            <person name="Xiao S."/>
        </authorList>
    </citation>
    <scope>NUCLEOTIDE SEQUENCE [LARGE SCALE GENOMIC DNA]</scope>
    <source>
        <strain evidence="2">UMSG3</strain>
    </source>
</reference>
<comment type="caution">
    <text evidence="2">The sequence shown here is derived from an EMBL/GenBank/DDBJ whole genome shotgun (WGS) entry which is preliminary data.</text>
</comment>
<accession>A0A420II42</accession>
<dbReference type="EMBL" id="MCBQ01009071">
    <property type="protein sequence ID" value="RKF74210.1"/>
    <property type="molecule type" value="Genomic_DNA"/>
</dbReference>
<gene>
    <name evidence="2" type="ORF">GcM3_090020</name>
</gene>
<feature type="compositionally biased region" description="Polar residues" evidence="1">
    <location>
        <begin position="64"/>
        <end position="80"/>
    </location>
</feature>